<proteinExistence type="predicted"/>
<protein>
    <recommendedName>
        <fullName evidence="2">Glycosyltransferase</fullName>
    </recommendedName>
</protein>
<evidence type="ECO:0008006" key="2">
    <source>
        <dbReference type="Google" id="ProtNLM"/>
    </source>
</evidence>
<reference evidence="1" key="1">
    <citation type="journal article" date="2015" name="Nature">
        <title>Complex archaea that bridge the gap between prokaryotes and eukaryotes.</title>
        <authorList>
            <person name="Spang A."/>
            <person name="Saw J.H."/>
            <person name="Jorgensen S.L."/>
            <person name="Zaremba-Niedzwiedzka K."/>
            <person name="Martijn J."/>
            <person name="Lind A.E."/>
            <person name="van Eijk R."/>
            <person name="Schleper C."/>
            <person name="Guy L."/>
            <person name="Ettema T.J."/>
        </authorList>
    </citation>
    <scope>NUCLEOTIDE SEQUENCE</scope>
</reference>
<dbReference type="AlphaFoldDB" id="A0A0F9ANJ5"/>
<accession>A0A0F9ANJ5</accession>
<gene>
    <name evidence="1" type="ORF">LCGC14_2827580</name>
</gene>
<organism evidence="1">
    <name type="scientific">marine sediment metagenome</name>
    <dbReference type="NCBI Taxonomy" id="412755"/>
    <lineage>
        <taxon>unclassified sequences</taxon>
        <taxon>metagenomes</taxon>
        <taxon>ecological metagenomes</taxon>
    </lineage>
</organism>
<comment type="caution">
    <text evidence="1">The sequence shown here is derived from an EMBL/GenBank/DDBJ whole genome shotgun (WGS) entry which is preliminary data.</text>
</comment>
<sequence length="242" mass="28045">MKRKDIIYFIGATQPEGELEFKFSLRSISKNLPHRRVVIIGPRIPDWIQGIDWIEWPQQQEKQLDISEKYKALARIEDDMTDEVIVMDDDHYVIKPIKDVPLMYNTTLEAMCSIQVNDYWKNAHGYALHNSMRLLIEHQIGWPLGASLHVPYPITRSALPVHLEDGYGPYEWKSIWLNWAMTQLKKKATLINGDAKVMTAQELLAVLNSGFGYLSSYESEIEKTAIIPYLETEFPDKCPYES</sequence>
<name>A0A0F9ANJ5_9ZZZZ</name>
<evidence type="ECO:0000313" key="1">
    <source>
        <dbReference type="EMBL" id="KKK80029.1"/>
    </source>
</evidence>
<dbReference type="EMBL" id="LAZR01053766">
    <property type="protein sequence ID" value="KKK80029.1"/>
    <property type="molecule type" value="Genomic_DNA"/>
</dbReference>